<evidence type="ECO:0000256" key="2">
    <source>
        <dbReference type="ARBA" id="ARBA00023015"/>
    </source>
</evidence>
<keyword evidence="2" id="KW-0805">Transcription regulation</keyword>
<evidence type="ECO:0000313" key="7">
    <source>
        <dbReference type="EMBL" id="TKK86957.1"/>
    </source>
</evidence>
<accession>A0A4U3MG70</accession>
<dbReference type="InterPro" id="IPR007627">
    <property type="entry name" value="RNA_pol_sigma70_r2"/>
</dbReference>
<dbReference type="Gene3D" id="1.10.10.10">
    <property type="entry name" value="Winged helix-like DNA-binding domain superfamily/Winged helix DNA-binding domain"/>
    <property type="match status" value="1"/>
</dbReference>
<dbReference type="InterPro" id="IPR039425">
    <property type="entry name" value="RNA_pol_sigma-70-like"/>
</dbReference>
<keyword evidence="3" id="KW-0731">Sigma factor</keyword>
<dbReference type="SUPFAM" id="SSF88659">
    <property type="entry name" value="Sigma3 and sigma4 domains of RNA polymerase sigma factors"/>
    <property type="match status" value="1"/>
</dbReference>
<dbReference type="GO" id="GO:0003677">
    <property type="term" value="F:DNA binding"/>
    <property type="evidence" value="ECO:0007669"/>
    <property type="project" value="InterPro"/>
</dbReference>
<dbReference type="PANTHER" id="PTHR43133:SF62">
    <property type="entry name" value="RNA POLYMERASE SIGMA FACTOR SIGZ"/>
    <property type="match status" value="1"/>
</dbReference>
<sequence>MLGSTSGGAAVDDHLFHRRVVSGDESALGELYDHFSALLYGLALRVTRDRVAAEDITQEVFATFWERPLGFDPSRGSLRTFLATVAHRRSVDHVRSEERRRVGALAPRLFERPHDLEEGVVAADEIKRVREAVVGLPDALRQVIELAYYGGRTYREVAVEIGVPEGTAKSRIRLALRRLAETLNEEAL</sequence>
<evidence type="ECO:0000313" key="8">
    <source>
        <dbReference type="Proteomes" id="UP000308705"/>
    </source>
</evidence>
<name>A0A4U3MG70_9ACTN</name>
<dbReference type="OrthoDB" id="9784272at2"/>
<comment type="similarity">
    <text evidence="1">Belongs to the sigma-70 factor family. ECF subfamily.</text>
</comment>
<evidence type="ECO:0000259" key="5">
    <source>
        <dbReference type="Pfam" id="PF04542"/>
    </source>
</evidence>
<dbReference type="Proteomes" id="UP000308705">
    <property type="component" value="Unassembled WGS sequence"/>
</dbReference>
<dbReference type="NCBIfam" id="TIGR02937">
    <property type="entry name" value="sigma70-ECF"/>
    <property type="match status" value="1"/>
</dbReference>
<reference evidence="7 8" key="1">
    <citation type="submission" date="2019-04" db="EMBL/GenBank/DDBJ databases">
        <title>Herbidospora sp. NEAU-GS14.nov., a novel actinomycete isolated from soil.</title>
        <authorList>
            <person name="Han L."/>
        </authorList>
    </citation>
    <scope>NUCLEOTIDE SEQUENCE [LARGE SCALE GENOMIC DNA]</scope>
    <source>
        <strain evidence="7 8">NEAU-GS14</strain>
    </source>
</reference>
<proteinExistence type="inferred from homology"/>
<dbReference type="AlphaFoldDB" id="A0A4U3MG70"/>
<dbReference type="InterPro" id="IPR013249">
    <property type="entry name" value="RNA_pol_sigma70_r4_t2"/>
</dbReference>
<dbReference type="GO" id="GO:0016987">
    <property type="term" value="F:sigma factor activity"/>
    <property type="evidence" value="ECO:0007669"/>
    <property type="project" value="UniProtKB-KW"/>
</dbReference>
<feature type="domain" description="RNA polymerase sigma factor 70 region 4 type 2" evidence="6">
    <location>
        <begin position="128"/>
        <end position="179"/>
    </location>
</feature>
<dbReference type="Pfam" id="PF08281">
    <property type="entry name" value="Sigma70_r4_2"/>
    <property type="match status" value="1"/>
</dbReference>
<feature type="domain" description="RNA polymerase sigma-70 region 2" evidence="5">
    <location>
        <begin position="31"/>
        <end position="99"/>
    </location>
</feature>
<dbReference type="Pfam" id="PF04542">
    <property type="entry name" value="Sigma70_r2"/>
    <property type="match status" value="1"/>
</dbReference>
<dbReference type="InterPro" id="IPR013325">
    <property type="entry name" value="RNA_pol_sigma_r2"/>
</dbReference>
<protein>
    <submittedName>
        <fullName evidence="7">Sigma-70 family RNA polymerase sigma factor</fullName>
    </submittedName>
</protein>
<evidence type="ECO:0000256" key="4">
    <source>
        <dbReference type="ARBA" id="ARBA00023163"/>
    </source>
</evidence>
<dbReference type="CDD" id="cd06171">
    <property type="entry name" value="Sigma70_r4"/>
    <property type="match status" value="1"/>
</dbReference>
<dbReference type="InterPro" id="IPR036388">
    <property type="entry name" value="WH-like_DNA-bd_sf"/>
</dbReference>
<dbReference type="SUPFAM" id="SSF88946">
    <property type="entry name" value="Sigma2 domain of RNA polymerase sigma factors"/>
    <property type="match status" value="1"/>
</dbReference>
<organism evidence="7 8">
    <name type="scientific">Herbidospora galbida</name>
    <dbReference type="NCBI Taxonomy" id="2575442"/>
    <lineage>
        <taxon>Bacteria</taxon>
        <taxon>Bacillati</taxon>
        <taxon>Actinomycetota</taxon>
        <taxon>Actinomycetes</taxon>
        <taxon>Streptosporangiales</taxon>
        <taxon>Streptosporangiaceae</taxon>
        <taxon>Herbidospora</taxon>
    </lineage>
</organism>
<evidence type="ECO:0000259" key="6">
    <source>
        <dbReference type="Pfam" id="PF08281"/>
    </source>
</evidence>
<keyword evidence="4" id="KW-0804">Transcription</keyword>
<dbReference type="InterPro" id="IPR014284">
    <property type="entry name" value="RNA_pol_sigma-70_dom"/>
</dbReference>
<evidence type="ECO:0000256" key="1">
    <source>
        <dbReference type="ARBA" id="ARBA00010641"/>
    </source>
</evidence>
<keyword evidence="8" id="KW-1185">Reference proteome</keyword>
<gene>
    <name evidence="7" type="ORF">FDA94_19395</name>
</gene>
<comment type="caution">
    <text evidence="7">The sequence shown here is derived from an EMBL/GenBank/DDBJ whole genome shotgun (WGS) entry which is preliminary data.</text>
</comment>
<dbReference type="PANTHER" id="PTHR43133">
    <property type="entry name" value="RNA POLYMERASE ECF-TYPE SIGMA FACTO"/>
    <property type="match status" value="1"/>
</dbReference>
<dbReference type="InterPro" id="IPR013324">
    <property type="entry name" value="RNA_pol_sigma_r3/r4-like"/>
</dbReference>
<dbReference type="EMBL" id="SZQA01000018">
    <property type="protein sequence ID" value="TKK86957.1"/>
    <property type="molecule type" value="Genomic_DNA"/>
</dbReference>
<dbReference type="Gene3D" id="1.10.1740.10">
    <property type="match status" value="1"/>
</dbReference>
<dbReference type="GO" id="GO:0006352">
    <property type="term" value="P:DNA-templated transcription initiation"/>
    <property type="evidence" value="ECO:0007669"/>
    <property type="project" value="InterPro"/>
</dbReference>
<evidence type="ECO:0000256" key="3">
    <source>
        <dbReference type="ARBA" id="ARBA00023082"/>
    </source>
</evidence>